<sequence>MFIKLLNYTPQAQVHSILHNQYHCSFINTDKSAILLHKIHDQLLGGWELIISNVEKYYTSCMNTLTSKNENTQAVPLFQTHQSTITQPRMTTYNYY</sequence>
<reference evidence="1" key="2">
    <citation type="journal article" date="2015" name="Fish Shellfish Immunol.">
        <title>Early steps in the European eel (Anguilla anguilla)-Vibrio vulnificus interaction in the gills: Role of the RtxA13 toxin.</title>
        <authorList>
            <person name="Callol A."/>
            <person name="Pajuelo D."/>
            <person name="Ebbesson L."/>
            <person name="Teles M."/>
            <person name="MacKenzie S."/>
            <person name="Amaro C."/>
        </authorList>
    </citation>
    <scope>NUCLEOTIDE SEQUENCE</scope>
</reference>
<protein>
    <submittedName>
        <fullName evidence="1">Uncharacterized protein</fullName>
    </submittedName>
</protein>
<organism evidence="1">
    <name type="scientific">Anguilla anguilla</name>
    <name type="common">European freshwater eel</name>
    <name type="synonym">Muraena anguilla</name>
    <dbReference type="NCBI Taxonomy" id="7936"/>
    <lineage>
        <taxon>Eukaryota</taxon>
        <taxon>Metazoa</taxon>
        <taxon>Chordata</taxon>
        <taxon>Craniata</taxon>
        <taxon>Vertebrata</taxon>
        <taxon>Euteleostomi</taxon>
        <taxon>Actinopterygii</taxon>
        <taxon>Neopterygii</taxon>
        <taxon>Teleostei</taxon>
        <taxon>Anguilliformes</taxon>
        <taxon>Anguillidae</taxon>
        <taxon>Anguilla</taxon>
    </lineage>
</organism>
<reference evidence="1" key="1">
    <citation type="submission" date="2014-11" db="EMBL/GenBank/DDBJ databases">
        <authorList>
            <person name="Amaro Gonzalez C."/>
        </authorList>
    </citation>
    <scope>NUCLEOTIDE SEQUENCE</scope>
</reference>
<name>A0A0E9X604_ANGAN</name>
<accession>A0A0E9X604</accession>
<dbReference type="AlphaFoldDB" id="A0A0E9X604"/>
<proteinExistence type="predicted"/>
<dbReference type="EMBL" id="GBXM01010706">
    <property type="protein sequence ID" value="JAH97871.1"/>
    <property type="molecule type" value="Transcribed_RNA"/>
</dbReference>
<evidence type="ECO:0000313" key="1">
    <source>
        <dbReference type="EMBL" id="JAH97871.1"/>
    </source>
</evidence>